<evidence type="ECO:0008006" key="3">
    <source>
        <dbReference type="Google" id="ProtNLM"/>
    </source>
</evidence>
<dbReference type="Gramene" id="OIT06289">
    <property type="protein sequence ID" value="OIT06289"/>
    <property type="gene ID" value="A4A49_61668"/>
</dbReference>
<organism evidence="1 2">
    <name type="scientific">Nicotiana attenuata</name>
    <name type="common">Coyote tobacco</name>
    <dbReference type="NCBI Taxonomy" id="49451"/>
    <lineage>
        <taxon>Eukaryota</taxon>
        <taxon>Viridiplantae</taxon>
        <taxon>Streptophyta</taxon>
        <taxon>Embryophyta</taxon>
        <taxon>Tracheophyta</taxon>
        <taxon>Spermatophyta</taxon>
        <taxon>Magnoliopsida</taxon>
        <taxon>eudicotyledons</taxon>
        <taxon>Gunneridae</taxon>
        <taxon>Pentapetalae</taxon>
        <taxon>asterids</taxon>
        <taxon>lamiids</taxon>
        <taxon>Solanales</taxon>
        <taxon>Solanaceae</taxon>
        <taxon>Nicotianoideae</taxon>
        <taxon>Nicotianeae</taxon>
        <taxon>Nicotiana</taxon>
    </lineage>
</organism>
<name>A0A1J6JH38_NICAT</name>
<feature type="non-terminal residue" evidence="1">
    <location>
        <position position="1"/>
    </location>
</feature>
<keyword evidence="2" id="KW-1185">Reference proteome</keyword>
<protein>
    <recommendedName>
        <fullName evidence="3">Retrovirus-related pol polyprotein from transposon tnt 1-94</fullName>
    </recommendedName>
</protein>
<gene>
    <name evidence="1" type="ORF">A4A49_61668</name>
</gene>
<accession>A0A1J6JH38</accession>
<sequence length="144" mass="16153">FTVDQYNQILHLLGKSSITSLSQDDKPSNAISTGMISPSVVTEAEVRWIVDMGASNHMVKSLKVLEESRTVDESSIGKVHLRTGRIDSKAYRIYKCATRTKDYKCNLLSVSKFTKELRCLALLYPDFCLFRDLFNGRVGGIGKE</sequence>
<proteinExistence type="predicted"/>
<reference evidence="1" key="1">
    <citation type="submission" date="2016-11" db="EMBL/GenBank/DDBJ databases">
        <title>The genome of Nicotiana attenuata.</title>
        <authorList>
            <person name="Xu S."/>
            <person name="Brockmoeller T."/>
            <person name="Gaquerel E."/>
            <person name="Navarro A."/>
            <person name="Kuhl H."/>
            <person name="Gase K."/>
            <person name="Ling Z."/>
            <person name="Zhou W."/>
            <person name="Kreitzer C."/>
            <person name="Stanke M."/>
            <person name="Tang H."/>
            <person name="Lyons E."/>
            <person name="Pandey P."/>
            <person name="Pandey S.P."/>
            <person name="Timmermann B."/>
            <person name="Baldwin I.T."/>
        </authorList>
    </citation>
    <scope>NUCLEOTIDE SEQUENCE [LARGE SCALE GENOMIC DNA]</scope>
    <source>
        <strain evidence="1">UT</strain>
    </source>
</reference>
<evidence type="ECO:0000313" key="2">
    <source>
        <dbReference type="Proteomes" id="UP000187609"/>
    </source>
</evidence>
<dbReference type="Proteomes" id="UP000187609">
    <property type="component" value="Unassembled WGS sequence"/>
</dbReference>
<feature type="non-terminal residue" evidence="1">
    <location>
        <position position="144"/>
    </location>
</feature>
<dbReference type="EMBL" id="MJEQ01037184">
    <property type="protein sequence ID" value="OIT06289.1"/>
    <property type="molecule type" value="Genomic_DNA"/>
</dbReference>
<comment type="caution">
    <text evidence="1">The sequence shown here is derived from an EMBL/GenBank/DDBJ whole genome shotgun (WGS) entry which is preliminary data.</text>
</comment>
<dbReference type="AlphaFoldDB" id="A0A1J6JH38"/>
<evidence type="ECO:0000313" key="1">
    <source>
        <dbReference type="EMBL" id="OIT06289.1"/>
    </source>
</evidence>